<keyword evidence="6" id="KW-0732">Signal</keyword>
<dbReference type="Gene3D" id="2.90.10.10">
    <property type="entry name" value="Bulb-type lectin domain"/>
    <property type="match status" value="1"/>
</dbReference>
<keyword evidence="7 13" id="KW-0547">Nucleotide-binding</keyword>
<protein>
    <recommendedName>
        <fullName evidence="2">non-specific serine/threonine protein kinase</fullName>
        <ecNumber evidence="2">2.7.11.1</ecNumber>
    </recommendedName>
</protein>
<evidence type="ECO:0000256" key="12">
    <source>
        <dbReference type="ARBA" id="ARBA00048679"/>
    </source>
</evidence>
<feature type="binding site" evidence="13">
    <location>
        <position position="443"/>
    </location>
    <ligand>
        <name>ATP</name>
        <dbReference type="ChEBI" id="CHEBI:30616"/>
    </ligand>
</feature>
<dbReference type="InterPro" id="IPR036426">
    <property type="entry name" value="Bulb-type_lectin_dom_sf"/>
</dbReference>
<evidence type="ECO:0000259" key="15">
    <source>
        <dbReference type="PROSITE" id="PS50927"/>
    </source>
</evidence>
<evidence type="ECO:0000259" key="16">
    <source>
        <dbReference type="PROSITE" id="PS50948"/>
    </source>
</evidence>
<dbReference type="Pfam" id="PF07714">
    <property type="entry name" value="PK_Tyr_Ser-Thr"/>
    <property type="match status" value="1"/>
</dbReference>
<dbReference type="PROSITE" id="PS00107">
    <property type="entry name" value="PROTEIN_KINASE_ATP"/>
    <property type="match status" value="1"/>
</dbReference>
<dbReference type="GO" id="GO:0005524">
    <property type="term" value="F:ATP binding"/>
    <property type="evidence" value="ECO:0007669"/>
    <property type="project" value="UniProtKB-UniRule"/>
</dbReference>
<dbReference type="CDD" id="cd01098">
    <property type="entry name" value="PAN_AP_plant"/>
    <property type="match status" value="1"/>
</dbReference>
<proteinExistence type="predicted"/>
<dbReference type="SMART" id="SM00108">
    <property type="entry name" value="B_lectin"/>
    <property type="match status" value="1"/>
</dbReference>
<dbReference type="InterPro" id="IPR008271">
    <property type="entry name" value="Ser/Thr_kinase_AS"/>
</dbReference>
<dbReference type="PROSITE" id="PS50927">
    <property type="entry name" value="BULB_LECTIN"/>
    <property type="match status" value="1"/>
</dbReference>
<sequence length="613" mass="69338">MVKILNGDSIYQIQGIKEGETLVSKNNIYVLGFFESSGNKSSTKYGSRYLGIWYSFSNDTVVWVVNSQNSITDASSFLKLGSNGDLIVEQTDEASNITRTVWSSNSRRYSNITNPVARLLDSGNLVIISGGGRGKEGYMIWQSFDYPTDTLLPDMKIGFNKITGQQWNNTCWSQKNDPSIGEFVFKILAVESNEIVIVKPKTNEITYRGGTWNGHRFSGNPAMSTSDNCDTYSRCGPNGICNLENPKNCDCFRGYHPKLNTSWSDRDYSQGCVRKDLNCKSGENDFLLIKDIKIPNTINCSIHKNITLDACKIRCSNNCSCVAYASLYILPNKGCILWFGDLIDTKTLVEDGQDIYLRMPFSEFTNDHSNTKQNKRLLGNLEWLNEYNRDDIRNWKEEIKLFDLSVISQATNNFSTSNKIGKGGFGSVYKGTLPKGEQIAVKKLSKVKSEHELNDFMNEAVLIKQLRHRNLVHLLGCCIEGEERILIYEFVPNKSLDIIIFGERKNMLDWKNRVVIIIGIARGLLYLHQDSVLRIIHRDVKAGNILLDEVMNPKISDFDTARRFESNQVEGNTRRVIGTHGYMSPEYIMNGNFSMKSDVFSFGVLLLEIITGI</sequence>
<dbReference type="Pfam" id="PF08276">
    <property type="entry name" value="PAN_2"/>
    <property type="match status" value="1"/>
</dbReference>
<evidence type="ECO:0000256" key="2">
    <source>
        <dbReference type="ARBA" id="ARBA00012513"/>
    </source>
</evidence>
<evidence type="ECO:0000256" key="3">
    <source>
        <dbReference type="ARBA" id="ARBA00022475"/>
    </source>
</evidence>
<comment type="subcellular location">
    <subcellularLocation>
        <location evidence="1">Cell membrane</location>
        <topology evidence="1">Single-pass type I membrane protein</topology>
    </subcellularLocation>
</comment>
<dbReference type="InterPro" id="IPR017441">
    <property type="entry name" value="Protein_kinase_ATP_BS"/>
</dbReference>
<keyword evidence="17" id="KW-0675">Receptor</keyword>
<dbReference type="SUPFAM" id="SSF51110">
    <property type="entry name" value="alpha-D-mannose-specific plant lectins"/>
    <property type="match status" value="1"/>
</dbReference>
<evidence type="ECO:0000313" key="18">
    <source>
        <dbReference type="Proteomes" id="UP000036987"/>
    </source>
</evidence>
<dbReference type="CDD" id="cd00028">
    <property type="entry name" value="B_lectin"/>
    <property type="match status" value="1"/>
</dbReference>
<dbReference type="GO" id="GO:0051707">
    <property type="term" value="P:response to other organism"/>
    <property type="evidence" value="ECO:0007669"/>
    <property type="project" value="UniProtKB-ARBA"/>
</dbReference>
<dbReference type="Pfam" id="PF01453">
    <property type="entry name" value="B_lectin"/>
    <property type="match status" value="1"/>
</dbReference>
<evidence type="ECO:0000256" key="5">
    <source>
        <dbReference type="ARBA" id="ARBA00022679"/>
    </source>
</evidence>
<dbReference type="InterPro" id="IPR001480">
    <property type="entry name" value="Bulb-type_lectin_dom"/>
</dbReference>
<gene>
    <name evidence="17" type="ORF">ZOSMA_100G00370</name>
</gene>
<evidence type="ECO:0000259" key="14">
    <source>
        <dbReference type="PROSITE" id="PS50011"/>
    </source>
</evidence>
<dbReference type="GO" id="GO:0004674">
    <property type="term" value="F:protein serine/threonine kinase activity"/>
    <property type="evidence" value="ECO:0000318"/>
    <property type="project" value="GO_Central"/>
</dbReference>
<dbReference type="EMBL" id="LFYR01000012">
    <property type="protein sequence ID" value="KMZ76544.1"/>
    <property type="molecule type" value="Genomic_DNA"/>
</dbReference>
<comment type="caution">
    <text evidence="17">The sequence shown here is derived from an EMBL/GenBank/DDBJ whole genome shotgun (WGS) entry which is preliminary data.</text>
</comment>
<evidence type="ECO:0000256" key="6">
    <source>
        <dbReference type="ARBA" id="ARBA00022729"/>
    </source>
</evidence>
<name>A0A0K9Q5Q1_ZOSMR</name>
<dbReference type="InterPro" id="IPR011009">
    <property type="entry name" value="Kinase-like_dom_sf"/>
</dbReference>
<feature type="domain" description="Apple" evidence="16">
    <location>
        <begin position="279"/>
        <end position="360"/>
    </location>
</feature>
<evidence type="ECO:0000256" key="10">
    <source>
        <dbReference type="ARBA" id="ARBA00023157"/>
    </source>
</evidence>
<dbReference type="InterPro" id="IPR001245">
    <property type="entry name" value="Ser-Thr/Tyr_kinase_cat_dom"/>
</dbReference>
<dbReference type="InterPro" id="IPR000719">
    <property type="entry name" value="Prot_kinase_dom"/>
</dbReference>
<dbReference type="GO" id="GO:0005886">
    <property type="term" value="C:plasma membrane"/>
    <property type="evidence" value="ECO:0000318"/>
    <property type="project" value="GO_Central"/>
</dbReference>
<feature type="domain" description="Bulb-type lectin" evidence="15">
    <location>
        <begin position="7"/>
        <end position="140"/>
    </location>
</feature>
<dbReference type="InterPro" id="IPR000858">
    <property type="entry name" value="S_locus_glycoprot_dom"/>
</dbReference>
<dbReference type="SUPFAM" id="SSF56112">
    <property type="entry name" value="Protein kinase-like (PK-like)"/>
    <property type="match status" value="1"/>
</dbReference>
<evidence type="ECO:0000313" key="17">
    <source>
        <dbReference type="EMBL" id="KMZ76544.1"/>
    </source>
</evidence>
<keyword evidence="8 17" id="KW-0418">Kinase</keyword>
<evidence type="ECO:0000256" key="1">
    <source>
        <dbReference type="ARBA" id="ARBA00004251"/>
    </source>
</evidence>
<evidence type="ECO:0000256" key="7">
    <source>
        <dbReference type="ARBA" id="ARBA00022741"/>
    </source>
</evidence>
<keyword evidence="3" id="KW-1003">Cell membrane</keyword>
<dbReference type="SMART" id="SM00220">
    <property type="entry name" value="S_TKc"/>
    <property type="match status" value="1"/>
</dbReference>
<keyword evidence="9 13" id="KW-0067">ATP-binding</keyword>
<keyword evidence="4" id="KW-0723">Serine/threonine-protein kinase</keyword>
<dbReference type="OMA" id="IPNTINC"/>
<dbReference type="PANTHER" id="PTHR27002:SF1095">
    <property type="entry name" value="G-TYPE LECTIN S-RECEPTOR-LIKE SERINE_THREONINE-PROTEIN KINASE RKS1"/>
    <property type="match status" value="1"/>
</dbReference>
<accession>A0A0K9Q5Q1</accession>
<dbReference type="PROSITE" id="PS50948">
    <property type="entry name" value="PAN"/>
    <property type="match status" value="1"/>
</dbReference>
<feature type="domain" description="Protein kinase" evidence="14">
    <location>
        <begin position="414"/>
        <end position="613"/>
    </location>
</feature>
<dbReference type="EC" id="2.7.11.1" evidence="2"/>
<dbReference type="Pfam" id="PF00954">
    <property type="entry name" value="S_locus_glycop"/>
    <property type="match status" value="1"/>
</dbReference>
<dbReference type="FunFam" id="3.30.200.20:FF:000466">
    <property type="entry name" value="Putative LRR receptor-like serine/threonine-protein kinase"/>
    <property type="match status" value="1"/>
</dbReference>
<keyword evidence="10" id="KW-1015">Disulfide bond</keyword>
<comment type="catalytic activity">
    <reaction evidence="12">
        <text>L-seryl-[protein] + ATP = O-phospho-L-seryl-[protein] + ADP + H(+)</text>
        <dbReference type="Rhea" id="RHEA:17989"/>
        <dbReference type="Rhea" id="RHEA-COMP:9863"/>
        <dbReference type="Rhea" id="RHEA-COMP:11604"/>
        <dbReference type="ChEBI" id="CHEBI:15378"/>
        <dbReference type="ChEBI" id="CHEBI:29999"/>
        <dbReference type="ChEBI" id="CHEBI:30616"/>
        <dbReference type="ChEBI" id="CHEBI:83421"/>
        <dbReference type="ChEBI" id="CHEBI:456216"/>
        <dbReference type="EC" id="2.7.11.1"/>
    </reaction>
</comment>
<reference evidence="18" key="1">
    <citation type="journal article" date="2016" name="Nature">
        <title>The genome of the seagrass Zostera marina reveals angiosperm adaptation to the sea.</title>
        <authorList>
            <person name="Olsen J.L."/>
            <person name="Rouze P."/>
            <person name="Verhelst B."/>
            <person name="Lin Y.-C."/>
            <person name="Bayer T."/>
            <person name="Collen J."/>
            <person name="Dattolo E."/>
            <person name="De Paoli E."/>
            <person name="Dittami S."/>
            <person name="Maumus F."/>
            <person name="Michel G."/>
            <person name="Kersting A."/>
            <person name="Lauritano C."/>
            <person name="Lohaus R."/>
            <person name="Toepel M."/>
            <person name="Tonon T."/>
            <person name="Vanneste K."/>
            <person name="Amirebrahimi M."/>
            <person name="Brakel J."/>
            <person name="Bostroem C."/>
            <person name="Chovatia M."/>
            <person name="Grimwood J."/>
            <person name="Jenkins J.W."/>
            <person name="Jueterbock A."/>
            <person name="Mraz A."/>
            <person name="Stam W.T."/>
            <person name="Tice H."/>
            <person name="Bornberg-Bauer E."/>
            <person name="Green P.J."/>
            <person name="Pearson G.A."/>
            <person name="Procaccini G."/>
            <person name="Duarte C.M."/>
            <person name="Schmutz J."/>
            <person name="Reusch T.B.H."/>
            <person name="Van de Peer Y."/>
        </authorList>
    </citation>
    <scope>NUCLEOTIDE SEQUENCE [LARGE SCALE GENOMIC DNA]</scope>
    <source>
        <strain evidence="18">cv. Finnish</strain>
    </source>
</reference>
<dbReference type="Gene3D" id="1.10.510.10">
    <property type="entry name" value="Transferase(Phosphotransferase) domain 1"/>
    <property type="match status" value="1"/>
</dbReference>
<evidence type="ECO:0000256" key="11">
    <source>
        <dbReference type="ARBA" id="ARBA00047899"/>
    </source>
</evidence>
<dbReference type="Proteomes" id="UP000036987">
    <property type="component" value="Unassembled WGS sequence"/>
</dbReference>
<evidence type="ECO:0000256" key="4">
    <source>
        <dbReference type="ARBA" id="ARBA00022527"/>
    </source>
</evidence>
<evidence type="ECO:0000256" key="8">
    <source>
        <dbReference type="ARBA" id="ARBA00022777"/>
    </source>
</evidence>
<keyword evidence="3" id="KW-0472">Membrane</keyword>
<dbReference type="SMART" id="SM00473">
    <property type="entry name" value="PAN_AP"/>
    <property type="match status" value="1"/>
</dbReference>
<keyword evidence="5" id="KW-0808">Transferase</keyword>
<dbReference type="PROSITE" id="PS50011">
    <property type="entry name" value="PROTEIN_KINASE_DOM"/>
    <property type="match status" value="1"/>
</dbReference>
<dbReference type="PROSITE" id="PS00108">
    <property type="entry name" value="PROTEIN_KINASE_ST"/>
    <property type="match status" value="1"/>
</dbReference>
<organism evidence="17 18">
    <name type="scientific">Zostera marina</name>
    <name type="common">Eelgrass</name>
    <dbReference type="NCBI Taxonomy" id="29655"/>
    <lineage>
        <taxon>Eukaryota</taxon>
        <taxon>Viridiplantae</taxon>
        <taxon>Streptophyta</taxon>
        <taxon>Embryophyta</taxon>
        <taxon>Tracheophyta</taxon>
        <taxon>Spermatophyta</taxon>
        <taxon>Magnoliopsida</taxon>
        <taxon>Liliopsida</taxon>
        <taxon>Zosteraceae</taxon>
        <taxon>Zostera</taxon>
    </lineage>
</organism>
<dbReference type="GO" id="GO:0007165">
    <property type="term" value="P:signal transduction"/>
    <property type="evidence" value="ECO:0000318"/>
    <property type="project" value="GO_Central"/>
</dbReference>
<keyword evidence="18" id="KW-1185">Reference proteome</keyword>
<dbReference type="AlphaFoldDB" id="A0A0K9Q5Q1"/>
<dbReference type="GO" id="GO:0048544">
    <property type="term" value="P:recognition of pollen"/>
    <property type="evidence" value="ECO:0007669"/>
    <property type="project" value="InterPro"/>
</dbReference>
<evidence type="ECO:0000256" key="13">
    <source>
        <dbReference type="PROSITE-ProRule" id="PRU10141"/>
    </source>
</evidence>
<dbReference type="GO" id="GO:0006955">
    <property type="term" value="P:immune response"/>
    <property type="evidence" value="ECO:0000318"/>
    <property type="project" value="GO_Central"/>
</dbReference>
<dbReference type="Gene3D" id="3.30.200.20">
    <property type="entry name" value="Phosphorylase Kinase, domain 1"/>
    <property type="match status" value="1"/>
</dbReference>
<dbReference type="PANTHER" id="PTHR27002">
    <property type="entry name" value="RECEPTOR-LIKE SERINE/THREONINE-PROTEIN KINASE SD1-8"/>
    <property type="match status" value="1"/>
</dbReference>
<dbReference type="FunFam" id="1.10.510.10:FF:001023">
    <property type="entry name" value="Os07g0541700 protein"/>
    <property type="match status" value="1"/>
</dbReference>
<dbReference type="InterPro" id="IPR003609">
    <property type="entry name" value="Pan_app"/>
</dbReference>
<comment type="catalytic activity">
    <reaction evidence="11">
        <text>L-threonyl-[protein] + ATP = O-phospho-L-threonyl-[protein] + ADP + H(+)</text>
        <dbReference type="Rhea" id="RHEA:46608"/>
        <dbReference type="Rhea" id="RHEA-COMP:11060"/>
        <dbReference type="Rhea" id="RHEA-COMP:11605"/>
        <dbReference type="ChEBI" id="CHEBI:15378"/>
        <dbReference type="ChEBI" id="CHEBI:30013"/>
        <dbReference type="ChEBI" id="CHEBI:30616"/>
        <dbReference type="ChEBI" id="CHEBI:61977"/>
        <dbReference type="ChEBI" id="CHEBI:456216"/>
        <dbReference type="EC" id="2.7.11.1"/>
    </reaction>
</comment>
<dbReference type="OrthoDB" id="1910371at2759"/>
<evidence type="ECO:0000256" key="9">
    <source>
        <dbReference type="ARBA" id="ARBA00022840"/>
    </source>
</evidence>